<keyword evidence="1" id="KW-0472">Membrane</keyword>
<dbReference type="Pfam" id="PF12679">
    <property type="entry name" value="ABC2_membrane_2"/>
    <property type="match status" value="1"/>
</dbReference>
<gene>
    <name evidence="2" type="ORF">CWE14_05035</name>
</gene>
<feature type="transmembrane region" description="Helical" evidence="1">
    <location>
        <begin position="241"/>
        <end position="259"/>
    </location>
</feature>
<evidence type="ECO:0000313" key="2">
    <source>
        <dbReference type="EMBL" id="RUO33829.1"/>
    </source>
</evidence>
<dbReference type="EMBL" id="PIPO01000002">
    <property type="protein sequence ID" value="RUO33829.1"/>
    <property type="molecule type" value="Genomic_DNA"/>
</dbReference>
<feature type="transmembrane region" description="Helical" evidence="1">
    <location>
        <begin position="172"/>
        <end position="198"/>
    </location>
</feature>
<dbReference type="GO" id="GO:0140359">
    <property type="term" value="F:ABC-type transporter activity"/>
    <property type="evidence" value="ECO:0007669"/>
    <property type="project" value="InterPro"/>
</dbReference>
<feature type="transmembrane region" description="Helical" evidence="1">
    <location>
        <begin position="21"/>
        <end position="39"/>
    </location>
</feature>
<dbReference type="Pfam" id="PF12040">
    <property type="entry name" value="DUF3526"/>
    <property type="match status" value="1"/>
</dbReference>
<evidence type="ECO:0000313" key="3">
    <source>
        <dbReference type="Proteomes" id="UP000287823"/>
    </source>
</evidence>
<dbReference type="Proteomes" id="UP000287823">
    <property type="component" value="Unassembled WGS sequence"/>
</dbReference>
<dbReference type="PANTHER" id="PTHR43471:SF1">
    <property type="entry name" value="ABC TRANSPORTER PERMEASE PROTEIN NOSY-RELATED"/>
    <property type="match status" value="1"/>
</dbReference>
<dbReference type="RefSeq" id="WP_126798396.1">
    <property type="nucleotide sequence ID" value="NZ_PIPO01000002.1"/>
</dbReference>
<keyword evidence="1" id="KW-1133">Transmembrane helix</keyword>
<dbReference type="AlphaFoldDB" id="A0A432WJG6"/>
<sequence length="477" mass="52323">MSNIVLAIARDEWRYWRRSSLAQTVLVIALTLAIASVWVTHSSISQSAEQRQHMQSAAEHTFTDQPDRHPHRMVHYGHYLFRSPPPLGTLDPGVDAFTGNAIFLEGHRHNSATFADQKQSSGLTWLSKLTPAFVMQILTPLLLIVLGFGVMTREREAGTLDFLKVQGVSPSVLLAGKGVALAGAGILVLVPLVVGAVMTLLNGAALLMVVSFIASYLLYLAIWCGVVLLVSTLATSNSTSFSGLIAVWILLCLVLPRVASNTASVMVASPGKLETDFAVLQQMRQIGDGHNASDPAFKALERSLLAEYNVDSVEDLPVNFRGVVAQYSEAEQTKVLNEFAAQQMRQQTSQADIARQFGWLSPMIAIQNASMKLAGTDLENYHRFLREAEKVRFDFVQSLNTLQAEAMTTAQDTNRYRSAEANRAATVSADNWQILNNFHFTPLSPQQRFSGSLLAFVQLCFVLAMVLGFTLLAGRRI</sequence>
<dbReference type="PANTHER" id="PTHR43471">
    <property type="entry name" value="ABC TRANSPORTER PERMEASE"/>
    <property type="match status" value="1"/>
</dbReference>
<proteinExistence type="predicted"/>
<feature type="transmembrane region" description="Helical" evidence="1">
    <location>
        <begin position="204"/>
        <end position="229"/>
    </location>
</feature>
<evidence type="ECO:0000256" key="1">
    <source>
        <dbReference type="SAM" id="Phobius"/>
    </source>
</evidence>
<name>A0A432WJG6_9GAMM</name>
<dbReference type="InterPro" id="IPR021913">
    <property type="entry name" value="DUF3526"/>
</dbReference>
<feature type="transmembrane region" description="Helical" evidence="1">
    <location>
        <begin position="133"/>
        <end position="151"/>
    </location>
</feature>
<keyword evidence="3" id="KW-1185">Reference proteome</keyword>
<reference evidence="2 3" key="1">
    <citation type="journal article" date="2011" name="Front. Microbiol.">
        <title>Genomic signatures of strain selection and enhancement in Bacillus atrophaeus var. globigii, a historical biowarfare simulant.</title>
        <authorList>
            <person name="Gibbons H.S."/>
            <person name="Broomall S.M."/>
            <person name="McNew L.A."/>
            <person name="Daligault H."/>
            <person name="Chapman C."/>
            <person name="Bruce D."/>
            <person name="Karavis M."/>
            <person name="Krepps M."/>
            <person name="McGregor P.A."/>
            <person name="Hong C."/>
            <person name="Park K.H."/>
            <person name="Akmal A."/>
            <person name="Feldman A."/>
            <person name="Lin J.S."/>
            <person name="Chang W.E."/>
            <person name="Higgs B.W."/>
            <person name="Demirev P."/>
            <person name="Lindquist J."/>
            <person name="Liem A."/>
            <person name="Fochler E."/>
            <person name="Read T.D."/>
            <person name="Tapia R."/>
            <person name="Johnson S."/>
            <person name="Bishop-Lilly K.A."/>
            <person name="Detter C."/>
            <person name="Han C."/>
            <person name="Sozhamannan S."/>
            <person name="Rosenzweig C.N."/>
            <person name="Skowronski E.W."/>
        </authorList>
    </citation>
    <scope>NUCLEOTIDE SEQUENCE [LARGE SCALE GENOMIC DNA]</scope>
    <source>
        <strain evidence="2 3">Y4G10-17</strain>
    </source>
</reference>
<keyword evidence="1" id="KW-0812">Transmembrane</keyword>
<protein>
    <submittedName>
        <fullName evidence="2">Delta 1-pyrroline-5-carboxylate reductase</fullName>
    </submittedName>
</protein>
<accession>A0A432WJG6</accession>
<feature type="transmembrane region" description="Helical" evidence="1">
    <location>
        <begin position="453"/>
        <end position="474"/>
    </location>
</feature>
<dbReference type="GO" id="GO:0005886">
    <property type="term" value="C:plasma membrane"/>
    <property type="evidence" value="ECO:0007669"/>
    <property type="project" value="UniProtKB-SubCell"/>
</dbReference>
<comment type="caution">
    <text evidence="2">The sequence shown here is derived from an EMBL/GenBank/DDBJ whole genome shotgun (WGS) entry which is preliminary data.</text>
</comment>
<organism evidence="2 3">
    <name type="scientific">Aliidiomarina soli</name>
    <dbReference type="NCBI Taxonomy" id="1928574"/>
    <lineage>
        <taxon>Bacteria</taxon>
        <taxon>Pseudomonadati</taxon>
        <taxon>Pseudomonadota</taxon>
        <taxon>Gammaproteobacteria</taxon>
        <taxon>Alteromonadales</taxon>
        <taxon>Idiomarinaceae</taxon>
        <taxon>Aliidiomarina</taxon>
    </lineage>
</organism>